<evidence type="ECO:0000256" key="1">
    <source>
        <dbReference type="ARBA" id="ARBA00022485"/>
    </source>
</evidence>
<dbReference type="RefSeq" id="WP_126420653.1">
    <property type="nucleotide sequence ID" value="NZ_AP019367.1"/>
</dbReference>
<reference evidence="7" key="1">
    <citation type="submission" date="2018-11" db="EMBL/GenBank/DDBJ databases">
        <title>Comparative genomics of Parolsenella catena and Libanicoccus massiliensis: Reclassification of Libanicoccus massiliensis as Parolsenella massiliensis comb. nov.</title>
        <authorList>
            <person name="Sakamoto M."/>
            <person name="Ikeyama N."/>
            <person name="Murakami T."/>
            <person name="Mori H."/>
            <person name="Yuki M."/>
            <person name="Ohkuma M."/>
        </authorList>
    </citation>
    <scope>NUCLEOTIDE SEQUENCE [LARGE SCALE GENOMIC DNA]</scope>
    <source>
        <strain evidence="7">JCM 31932</strain>
    </source>
</reference>
<keyword evidence="3" id="KW-0408">Iron</keyword>
<keyword evidence="7" id="KW-1185">Reference proteome</keyword>
<keyword evidence="1" id="KW-0004">4Fe-4S</keyword>
<dbReference type="OrthoDB" id="9770306at2"/>
<dbReference type="InterPro" id="IPR017896">
    <property type="entry name" value="4Fe4S_Fe-S-bd"/>
</dbReference>
<dbReference type="PANTHER" id="PTHR43687">
    <property type="entry name" value="ADENYLYLSULFATE REDUCTASE, BETA SUBUNIT"/>
    <property type="match status" value="1"/>
</dbReference>
<dbReference type="PROSITE" id="PS51379">
    <property type="entry name" value="4FE4S_FER_2"/>
    <property type="match status" value="2"/>
</dbReference>
<dbReference type="SUPFAM" id="SSF54862">
    <property type="entry name" value="4Fe-4S ferredoxins"/>
    <property type="match status" value="1"/>
</dbReference>
<dbReference type="GO" id="GO:0046872">
    <property type="term" value="F:metal ion binding"/>
    <property type="evidence" value="ECO:0007669"/>
    <property type="project" value="UniProtKB-KW"/>
</dbReference>
<evidence type="ECO:0000313" key="6">
    <source>
        <dbReference type="EMBL" id="BBH49503.1"/>
    </source>
</evidence>
<protein>
    <submittedName>
        <fullName evidence="6">Ferredoxin</fullName>
    </submittedName>
</protein>
<keyword evidence="4" id="KW-0411">Iron-sulfur</keyword>
<evidence type="ECO:0000256" key="3">
    <source>
        <dbReference type="ARBA" id="ARBA00023004"/>
    </source>
</evidence>
<proteinExistence type="predicted"/>
<evidence type="ECO:0000313" key="7">
    <source>
        <dbReference type="Proteomes" id="UP000273154"/>
    </source>
</evidence>
<feature type="domain" description="4Fe-4S ferredoxin-type" evidence="5">
    <location>
        <begin position="36"/>
        <end position="61"/>
    </location>
</feature>
<evidence type="ECO:0000256" key="4">
    <source>
        <dbReference type="ARBA" id="ARBA00023014"/>
    </source>
</evidence>
<dbReference type="PROSITE" id="PS00198">
    <property type="entry name" value="4FE4S_FER_1"/>
    <property type="match status" value="1"/>
</dbReference>
<organism evidence="6 7">
    <name type="scientific">Parolsenella catena</name>
    <dbReference type="NCBI Taxonomy" id="2003188"/>
    <lineage>
        <taxon>Bacteria</taxon>
        <taxon>Bacillati</taxon>
        <taxon>Actinomycetota</taxon>
        <taxon>Coriobacteriia</taxon>
        <taxon>Coriobacteriales</taxon>
        <taxon>Atopobiaceae</taxon>
        <taxon>Parolsenella</taxon>
    </lineage>
</organism>
<dbReference type="GeneID" id="88848231"/>
<dbReference type="InterPro" id="IPR017900">
    <property type="entry name" value="4Fe4S_Fe_S_CS"/>
</dbReference>
<sequence>MAHPVINADECVACGVCVDTCPCDVLELEDVATVKDEDSCVACGSCQEACPAGAITEIAED</sequence>
<dbReference type="KEGG" id="pcat:Pcatena_00900"/>
<dbReference type="Proteomes" id="UP000273154">
    <property type="component" value="Chromosome"/>
</dbReference>
<feature type="domain" description="4Fe-4S ferredoxin-type" evidence="5">
    <location>
        <begin position="2"/>
        <end position="31"/>
    </location>
</feature>
<name>A0A3G9JVK8_9ACTN</name>
<dbReference type="EMBL" id="AP019367">
    <property type="protein sequence ID" value="BBH49503.1"/>
    <property type="molecule type" value="Genomic_DNA"/>
</dbReference>
<dbReference type="PANTHER" id="PTHR43687:SF1">
    <property type="entry name" value="FERREDOXIN III"/>
    <property type="match status" value="1"/>
</dbReference>
<keyword evidence="2" id="KW-0479">Metal-binding</keyword>
<gene>
    <name evidence="6" type="ORF">Pcatena_00900</name>
</gene>
<dbReference type="Pfam" id="PF00037">
    <property type="entry name" value="Fer4"/>
    <property type="match status" value="2"/>
</dbReference>
<evidence type="ECO:0000256" key="2">
    <source>
        <dbReference type="ARBA" id="ARBA00022723"/>
    </source>
</evidence>
<evidence type="ECO:0000259" key="5">
    <source>
        <dbReference type="PROSITE" id="PS51379"/>
    </source>
</evidence>
<dbReference type="AlphaFoldDB" id="A0A3G9JVK8"/>
<dbReference type="GO" id="GO:0051539">
    <property type="term" value="F:4 iron, 4 sulfur cluster binding"/>
    <property type="evidence" value="ECO:0007669"/>
    <property type="project" value="UniProtKB-KW"/>
</dbReference>
<dbReference type="InterPro" id="IPR050572">
    <property type="entry name" value="Fe-S_Ferredoxin"/>
</dbReference>
<dbReference type="Gene3D" id="3.30.70.20">
    <property type="match status" value="2"/>
</dbReference>
<accession>A0A3G9JVK8</accession>